<gene>
    <name evidence="2" type="ORF">SAMN04490178_13317</name>
</gene>
<evidence type="ECO:0000313" key="2">
    <source>
        <dbReference type="EMBL" id="SEP44792.1"/>
    </source>
</evidence>
<accession>A0A1H8XYG1</accession>
<dbReference type="Pfam" id="PF02559">
    <property type="entry name" value="CarD_TRCF_RID"/>
    <property type="match status" value="1"/>
</dbReference>
<name>A0A1H8XYG1_9FIRM</name>
<keyword evidence="3" id="KW-1185">Reference proteome</keyword>
<sequence>MLAIGDKVVYPMHGAGVIQAIEEHEVLGERQLYYILTMPFGGMKVMIPMQSVDNIGLRDIIAEPEVQRVIDILQTAPVPVNVSWNRRFNACLVKLKTGSIYEVAEVVKNLMSRDQVKKLSTGERRLLDTAKQILVSELVLVCRRDPGSVEEWVHDLCQENTPGN</sequence>
<dbReference type="Pfam" id="PF21095">
    <property type="entry name" value="CarD_C"/>
    <property type="match status" value="1"/>
</dbReference>
<dbReference type="OrthoDB" id="9786074at2"/>
<dbReference type="Gene3D" id="2.40.10.170">
    <property type="match status" value="1"/>
</dbReference>
<organism evidence="2 3">
    <name type="scientific">Propionispora vibrioides</name>
    <dbReference type="NCBI Taxonomy" id="112903"/>
    <lineage>
        <taxon>Bacteria</taxon>
        <taxon>Bacillati</taxon>
        <taxon>Bacillota</taxon>
        <taxon>Negativicutes</taxon>
        <taxon>Selenomonadales</taxon>
        <taxon>Sporomusaceae</taxon>
        <taxon>Propionispora</taxon>
    </lineage>
</organism>
<evidence type="ECO:0000259" key="1">
    <source>
        <dbReference type="SMART" id="SM01058"/>
    </source>
</evidence>
<evidence type="ECO:0000313" key="3">
    <source>
        <dbReference type="Proteomes" id="UP000198847"/>
    </source>
</evidence>
<dbReference type="GO" id="GO:0009303">
    <property type="term" value="P:rRNA transcription"/>
    <property type="evidence" value="ECO:0007669"/>
    <property type="project" value="TreeGrafter"/>
</dbReference>
<dbReference type="Proteomes" id="UP000198847">
    <property type="component" value="Unassembled WGS sequence"/>
</dbReference>
<dbReference type="InterPro" id="IPR003711">
    <property type="entry name" value="CarD-like/TRCF_RID"/>
</dbReference>
<dbReference type="InterPro" id="IPR052531">
    <property type="entry name" value="CarD-like_regulator"/>
</dbReference>
<dbReference type="EMBL" id="FODY01000033">
    <property type="protein sequence ID" value="SEP44792.1"/>
    <property type="molecule type" value="Genomic_DNA"/>
</dbReference>
<dbReference type="AlphaFoldDB" id="A0A1H8XYG1"/>
<dbReference type="SUPFAM" id="SSF141259">
    <property type="entry name" value="CarD-like"/>
    <property type="match status" value="1"/>
</dbReference>
<dbReference type="PANTHER" id="PTHR38447">
    <property type="entry name" value="TRANSCRIPTION FACTOR YDEB-RELATED"/>
    <property type="match status" value="1"/>
</dbReference>
<dbReference type="PANTHER" id="PTHR38447:SF1">
    <property type="entry name" value="RNA POLYMERASE-BINDING TRANSCRIPTION FACTOR CARD"/>
    <property type="match status" value="1"/>
</dbReference>
<reference evidence="2 3" key="1">
    <citation type="submission" date="2016-10" db="EMBL/GenBank/DDBJ databases">
        <authorList>
            <person name="de Groot N.N."/>
        </authorList>
    </citation>
    <scope>NUCLEOTIDE SEQUENCE [LARGE SCALE GENOMIC DNA]</scope>
    <source>
        <strain evidence="2 3">DSM 13305</strain>
    </source>
</reference>
<dbReference type="SMART" id="SM01058">
    <property type="entry name" value="CarD_TRCF"/>
    <property type="match status" value="1"/>
</dbReference>
<feature type="domain" description="CarD-like/TRCF RNAP-interacting" evidence="1">
    <location>
        <begin position="1"/>
        <end position="111"/>
    </location>
</feature>
<dbReference type="InterPro" id="IPR042215">
    <property type="entry name" value="CarD-like_C"/>
</dbReference>
<proteinExistence type="predicted"/>
<dbReference type="RefSeq" id="WP_091751483.1">
    <property type="nucleotide sequence ID" value="NZ_FODY01000033.1"/>
</dbReference>
<dbReference type="Gene3D" id="1.20.58.1290">
    <property type="entry name" value="CarD-like, C-terminal domain"/>
    <property type="match status" value="1"/>
</dbReference>
<dbReference type="STRING" id="112903.SAMN04490178_13317"/>
<protein>
    <submittedName>
        <fullName evidence="2">Transcriptional regulator, CarD family</fullName>
    </submittedName>
</protein>
<dbReference type="InterPro" id="IPR048792">
    <property type="entry name" value="CarD_C"/>
</dbReference>
<dbReference type="InterPro" id="IPR036101">
    <property type="entry name" value="CarD-like/TRCF_RID_sf"/>
</dbReference>